<dbReference type="PROSITE" id="PS50977">
    <property type="entry name" value="HTH_TETR_2"/>
    <property type="match status" value="1"/>
</dbReference>
<dbReference type="RefSeq" id="WP_153330056.1">
    <property type="nucleotide sequence ID" value="NZ_WIWI01000058.1"/>
</dbReference>
<dbReference type="PANTHER" id="PTHR47506:SF1">
    <property type="entry name" value="HTH-TYPE TRANSCRIPTIONAL REGULATOR YJDC"/>
    <property type="match status" value="1"/>
</dbReference>
<evidence type="ECO:0000256" key="1">
    <source>
        <dbReference type="ARBA" id="ARBA00023015"/>
    </source>
</evidence>
<dbReference type="Pfam" id="PF16925">
    <property type="entry name" value="TetR_C_13"/>
    <property type="match status" value="1"/>
</dbReference>
<evidence type="ECO:0000313" key="6">
    <source>
        <dbReference type="EMBL" id="MQT48305.1"/>
    </source>
</evidence>
<feature type="domain" description="HTH tetR-type" evidence="5">
    <location>
        <begin position="6"/>
        <end position="66"/>
    </location>
</feature>
<dbReference type="InterPro" id="IPR001647">
    <property type="entry name" value="HTH_TetR"/>
</dbReference>
<dbReference type="InterPro" id="IPR036271">
    <property type="entry name" value="Tet_transcr_reg_TetR-rel_C_sf"/>
</dbReference>
<keyword evidence="1" id="KW-0805">Transcription regulation</keyword>
<dbReference type="EMBL" id="WIWJ01000030">
    <property type="protein sequence ID" value="MQT48305.1"/>
    <property type="molecule type" value="Genomic_DNA"/>
</dbReference>
<dbReference type="Gene3D" id="1.10.357.10">
    <property type="entry name" value="Tetracycline Repressor, domain 2"/>
    <property type="match status" value="1"/>
</dbReference>
<proteinExistence type="predicted"/>
<dbReference type="PANTHER" id="PTHR47506">
    <property type="entry name" value="TRANSCRIPTIONAL REGULATORY PROTEIN"/>
    <property type="match status" value="1"/>
</dbReference>
<dbReference type="InterPro" id="IPR011075">
    <property type="entry name" value="TetR_C"/>
</dbReference>
<name>A0A6A7Y9U0_9PSED</name>
<reference evidence="8 9" key="1">
    <citation type="submission" date="2019-10" db="EMBL/GenBank/DDBJ databases">
        <title>Evaluation of single-gene subtyping targets for Pseudomonas.</title>
        <authorList>
            <person name="Reichler S.J."/>
            <person name="Orsi R.H."/>
            <person name="Wiedmann M."/>
            <person name="Martin N.H."/>
            <person name="Murphy S.I."/>
        </authorList>
    </citation>
    <scope>NUCLEOTIDE SEQUENCE [LARGE SCALE GENOMIC DNA]</scope>
    <source>
        <strain evidence="7 9">FSL R10-3254</strain>
        <strain evidence="6 8">FSL R10-3257</strain>
    </source>
</reference>
<gene>
    <name evidence="7" type="ORF">GHO39_19590</name>
    <name evidence="6" type="ORF">GHO40_16490</name>
</gene>
<dbReference type="InterPro" id="IPR009057">
    <property type="entry name" value="Homeodomain-like_sf"/>
</dbReference>
<evidence type="ECO:0000256" key="4">
    <source>
        <dbReference type="PROSITE-ProRule" id="PRU00335"/>
    </source>
</evidence>
<keyword evidence="3" id="KW-0804">Transcription</keyword>
<dbReference type="AlphaFoldDB" id="A0A6A7Y9U0"/>
<dbReference type="Gene3D" id="1.10.10.60">
    <property type="entry name" value="Homeodomain-like"/>
    <property type="match status" value="1"/>
</dbReference>
<dbReference type="EMBL" id="WIWI01000058">
    <property type="protein sequence ID" value="MQT91323.1"/>
    <property type="molecule type" value="Genomic_DNA"/>
</dbReference>
<accession>A0A6A7Y9U0</accession>
<feature type="DNA-binding region" description="H-T-H motif" evidence="4">
    <location>
        <begin position="29"/>
        <end position="48"/>
    </location>
</feature>
<sequence length="211" mass="23373">MARPRTFDEAKVLSAVVDAFWVRGYEGTSTRDLVRCTGLNQPSLYNAFGDKRCLYRRALTHYLECSVRERIRRLEGLPDAGTAITLFFTEVLDRSLNDPLHRGCLLVNSALEAHTDDADLRQAIAEEFETIRSFFESRLQVFSLQGDGVREIDAKQGAHHLLSLLLGVRVLARLNPDPACVTDAVDLALDSLGLTPLALATLTKSPCTESP</sequence>
<dbReference type="Proteomes" id="UP000441404">
    <property type="component" value="Unassembled WGS sequence"/>
</dbReference>
<dbReference type="SUPFAM" id="SSF46689">
    <property type="entry name" value="Homeodomain-like"/>
    <property type="match status" value="1"/>
</dbReference>
<dbReference type="Pfam" id="PF00440">
    <property type="entry name" value="TetR_N"/>
    <property type="match status" value="1"/>
</dbReference>
<evidence type="ECO:0000259" key="5">
    <source>
        <dbReference type="PROSITE" id="PS50977"/>
    </source>
</evidence>
<dbReference type="InterPro" id="IPR023772">
    <property type="entry name" value="DNA-bd_HTH_TetR-type_CS"/>
</dbReference>
<evidence type="ECO:0000313" key="7">
    <source>
        <dbReference type="EMBL" id="MQT91323.1"/>
    </source>
</evidence>
<dbReference type="Proteomes" id="UP000489190">
    <property type="component" value="Unassembled WGS sequence"/>
</dbReference>
<protein>
    <submittedName>
        <fullName evidence="7">TetR family transcriptional regulator</fullName>
    </submittedName>
</protein>
<comment type="caution">
    <text evidence="7">The sequence shown here is derived from an EMBL/GenBank/DDBJ whole genome shotgun (WGS) entry which is preliminary data.</text>
</comment>
<evidence type="ECO:0000256" key="3">
    <source>
        <dbReference type="ARBA" id="ARBA00023163"/>
    </source>
</evidence>
<dbReference type="SUPFAM" id="SSF48498">
    <property type="entry name" value="Tetracyclin repressor-like, C-terminal domain"/>
    <property type="match status" value="1"/>
</dbReference>
<evidence type="ECO:0000313" key="8">
    <source>
        <dbReference type="Proteomes" id="UP000441404"/>
    </source>
</evidence>
<dbReference type="GO" id="GO:0003677">
    <property type="term" value="F:DNA binding"/>
    <property type="evidence" value="ECO:0007669"/>
    <property type="project" value="UniProtKB-UniRule"/>
</dbReference>
<organism evidence="7 9">
    <name type="scientific">Pseudomonas helleri</name>
    <dbReference type="NCBI Taxonomy" id="1608996"/>
    <lineage>
        <taxon>Bacteria</taxon>
        <taxon>Pseudomonadati</taxon>
        <taxon>Pseudomonadota</taxon>
        <taxon>Gammaproteobacteria</taxon>
        <taxon>Pseudomonadales</taxon>
        <taxon>Pseudomonadaceae</taxon>
        <taxon>Pseudomonas</taxon>
    </lineage>
</organism>
<evidence type="ECO:0000313" key="9">
    <source>
        <dbReference type="Proteomes" id="UP000489190"/>
    </source>
</evidence>
<keyword evidence="2 4" id="KW-0238">DNA-binding</keyword>
<evidence type="ECO:0000256" key="2">
    <source>
        <dbReference type="ARBA" id="ARBA00023125"/>
    </source>
</evidence>
<dbReference type="PROSITE" id="PS01081">
    <property type="entry name" value="HTH_TETR_1"/>
    <property type="match status" value="1"/>
</dbReference>